<dbReference type="PANTHER" id="PTHR12121:SF36">
    <property type="entry name" value="ENDONUCLEASE_EXONUCLEASE_PHOSPHATASE DOMAIN-CONTAINING PROTEIN"/>
    <property type="match status" value="1"/>
</dbReference>
<keyword evidence="1" id="KW-0732">Signal</keyword>
<protein>
    <submittedName>
        <fullName evidence="3">Endonuclease</fullName>
    </submittedName>
</protein>
<dbReference type="Proteomes" id="UP000245890">
    <property type="component" value="Unassembled WGS sequence"/>
</dbReference>
<evidence type="ECO:0000313" key="4">
    <source>
        <dbReference type="Proteomes" id="UP000245890"/>
    </source>
</evidence>
<dbReference type="Gene3D" id="3.60.10.10">
    <property type="entry name" value="Endonuclease/exonuclease/phosphatase"/>
    <property type="match status" value="1"/>
</dbReference>
<feature type="chain" id="PRO_5015396758" evidence="1">
    <location>
        <begin position="24"/>
        <end position="281"/>
    </location>
</feature>
<dbReference type="GO" id="GO:0000175">
    <property type="term" value="F:3'-5'-RNA exonuclease activity"/>
    <property type="evidence" value="ECO:0007669"/>
    <property type="project" value="TreeGrafter"/>
</dbReference>
<dbReference type="InterPro" id="IPR005135">
    <property type="entry name" value="Endo/exonuclease/phosphatase"/>
</dbReference>
<dbReference type="InterPro" id="IPR050410">
    <property type="entry name" value="CCR4/nocturin_mRNA_transcr"/>
</dbReference>
<dbReference type="EMBL" id="QENQ01000001">
    <property type="protein sequence ID" value="PVX28210.1"/>
    <property type="molecule type" value="Genomic_DNA"/>
</dbReference>
<proteinExistence type="predicted"/>
<keyword evidence="3" id="KW-0255">Endonuclease</keyword>
<evidence type="ECO:0000259" key="2">
    <source>
        <dbReference type="Pfam" id="PF03372"/>
    </source>
</evidence>
<dbReference type="CDD" id="cd09083">
    <property type="entry name" value="EEP-1"/>
    <property type="match status" value="1"/>
</dbReference>
<keyword evidence="3" id="KW-0540">Nuclease</keyword>
<accession>A0A2U0SA53</accession>
<keyword evidence="3" id="KW-0378">Hydrolase</keyword>
<feature type="signal peptide" evidence="1">
    <location>
        <begin position="1"/>
        <end position="23"/>
    </location>
</feature>
<feature type="domain" description="Endonuclease/exonuclease/phosphatase" evidence="2">
    <location>
        <begin position="32"/>
        <end position="270"/>
    </location>
</feature>
<evidence type="ECO:0000313" key="3">
    <source>
        <dbReference type="EMBL" id="PVX28210.1"/>
    </source>
</evidence>
<comment type="caution">
    <text evidence="3">The sequence shown here is derived from an EMBL/GenBank/DDBJ whole genome shotgun (WGS) entry which is preliminary data.</text>
</comment>
<reference evidence="3 4" key="1">
    <citation type="submission" date="2018-05" db="EMBL/GenBank/DDBJ databases">
        <title>Description of Sphingomonas pokkalii sp nov, isolated from the rhizosphere of saline tolerant pokkali rice and its draft genome analysis.</title>
        <authorList>
            <person name="Menon R."/>
            <person name="Kumari S."/>
            <person name="Rameshkumar N."/>
        </authorList>
    </citation>
    <scope>NUCLEOTIDE SEQUENCE [LARGE SCALE GENOMIC DNA]</scope>
    <source>
        <strain evidence="3 4">L3B27</strain>
    </source>
</reference>
<keyword evidence="4" id="KW-1185">Reference proteome</keyword>
<organism evidence="3 4">
    <name type="scientific">Sphingomonas pokkalii</name>
    <dbReference type="NCBI Taxonomy" id="2175090"/>
    <lineage>
        <taxon>Bacteria</taxon>
        <taxon>Pseudomonadati</taxon>
        <taxon>Pseudomonadota</taxon>
        <taxon>Alphaproteobacteria</taxon>
        <taxon>Sphingomonadales</taxon>
        <taxon>Sphingomonadaceae</taxon>
        <taxon>Sphingomonas</taxon>
    </lineage>
</organism>
<dbReference type="Pfam" id="PF03372">
    <property type="entry name" value="Exo_endo_phos"/>
    <property type="match status" value="1"/>
</dbReference>
<gene>
    <name evidence="3" type="ORF">DD559_01680</name>
</gene>
<dbReference type="RefSeq" id="WP_116467663.1">
    <property type="nucleotide sequence ID" value="NZ_QENQ01000001.1"/>
</dbReference>
<dbReference type="OrthoDB" id="9793162at2"/>
<dbReference type="AlphaFoldDB" id="A0A2U0SA53"/>
<dbReference type="PANTHER" id="PTHR12121">
    <property type="entry name" value="CARBON CATABOLITE REPRESSOR PROTEIN 4"/>
    <property type="match status" value="1"/>
</dbReference>
<dbReference type="SUPFAM" id="SSF56219">
    <property type="entry name" value="DNase I-like"/>
    <property type="match status" value="1"/>
</dbReference>
<dbReference type="GO" id="GO:0004519">
    <property type="term" value="F:endonuclease activity"/>
    <property type="evidence" value="ECO:0007669"/>
    <property type="project" value="UniProtKB-KW"/>
</dbReference>
<name>A0A2U0SA53_9SPHN</name>
<sequence>MVRFRLWLVAALAAMLAWAPAQAQRAPGLTVMSLNIRYPSADDGANLWEKRRALTIATIRAANPDLIGTQELFQRQGNDVVKALPQYAWFGTDRYGGHANEHMGIFYRRDRLKIVEEGQFWLSEAPDKPGSMSWGIDLPRMVNWATFQTRDGRKFRFYDTHFPHRDQDEGARAQAAMLLAARIAEGPKDLPVILTGDFNTVESSGAHRALTATLADAWLGGAPRHGPAFTFHGFTGEGDRRIDWILTRGFAVERIATVDTHQGAVYPSDHYPVVARVRFER</sequence>
<evidence type="ECO:0000256" key="1">
    <source>
        <dbReference type="SAM" id="SignalP"/>
    </source>
</evidence>
<dbReference type="InterPro" id="IPR036691">
    <property type="entry name" value="Endo/exonu/phosph_ase_sf"/>
</dbReference>